<keyword evidence="1" id="KW-0479">Metal-binding</keyword>
<evidence type="ECO:0000256" key="2">
    <source>
        <dbReference type="SAM" id="MobiDB-lite"/>
    </source>
</evidence>
<dbReference type="EMBL" id="SDMP01000007">
    <property type="protein sequence ID" value="RYR46932.1"/>
    <property type="molecule type" value="Genomic_DNA"/>
</dbReference>
<evidence type="ECO:0000259" key="3">
    <source>
        <dbReference type="PROSITE" id="PS50158"/>
    </source>
</evidence>
<keyword evidence="1" id="KW-0863">Zinc-finger</keyword>
<dbReference type="GO" id="GO:0003676">
    <property type="term" value="F:nucleic acid binding"/>
    <property type="evidence" value="ECO:0007669"/>
    <property type="project" value="InterPro"/>
</dbReference>
<sequence>MMIQERFVVDLLAGSYSCRFWGLASMPCWHACSTIFIKGDNSEDYCSNYYTPASYLTCYETIQLMIDLDTIRPPIFKVKPGILRRVMIREHDEDRSQTKLRRRSGTTVTCSNCGQYGHNRRHCPNPNTTGNNPESESVTPQDSALAPALAKTFTASSATVSQKKKGKGTWQRRINIWKD</sequence>
<gene>
    <name evidence="4" type="ORF">Ahy_A07g032801</name>
</gene>
<evidence type="ECO:0000313" key="4">
    <source>
        <dbReference type="EMBL" id="RYR46932.1"/>
    </source>
</evidence>
<dbReference type="Gene3D" id="4.10.60.10">
    <property type="entry name" value="Zinc finger, CCHC-type"/>
    <property type="match status" value="1"/>
</dbReference>
<dbReference type="AlphaFoldDB" id="A0A445C7M6"/>
<dbReference type="PROSITE" id="PS50158">
    <property type="entry name" value="ZF_CCHC"/>
    <property type="match status" value="1"/>
</dbReference>
<dbReference type="STRING" id="3818.A0A445C7M6"/>
<dbReference type="GO" id="GO:0008270">
    <property type="term" value="F:zinc ion binding"/>
    <property type="evidence" value="ECO:0007669"/>
    <property type="project" value="UniProtKB-KW"/>
</dbReference>
<feature type="domain" description="CCHC-type" evidence="3">
    <location>
        <begin position="110"/>
        <end position="125"/>
    </location>
</feature>
<keyword evidence="5" id="KW-1185">Reference proteome</keyword>
<feature type="compositionally biased region" description="Polar residues" evidence="2">
    <location>
        <begin position="125"/>
        <end position="142"/>
    </location>
</feature>
<evidence type="ECO:0000313" key="5">
    <source>
        <dbReference type="Proteomes" id="UP000289738"/>
    </source>
</evidence>
<keyword evidence="1" id="KW-0862">Zinc</keyword>
<dbReference type="InterPro" id="IPR036875">
    <property type="entry name" value="Znf_CCHC_sf"/>
</dbReference>
<accession>A0A445C7M6</accession>
<dbReference type="SUPFAM" id="SSF57756">
    <property type="entry name" value="Retrovirus zinc finger-like domains"/>
    <property type="match status" value="1"/>
</dbReference>
<comment type="caution">
    <text evidence="4">The sequence shown here is derived from an EMBL/GenBank/DDBJ whole genome shotgun (WGS) entry which is preliminary data.</text>
</comment>
<dbReference type="Proteomes" id="UP000289738">
    <property type="component" value="Chromosome A07"/>
</dbReference>
<feature type="region of interest" description="Disordered" evidence="2">
    <location>
        <begin position="121"/>
        <end position="144"/>
    </location>
</feature>
<reference evidence="4 5" key="1">
    <citation type="submission" date="2019-01" db="EMBL/GenBank/DDBJ databases">
        <title>Sequencing of cultivated peanut Arachis hypogaea provides insights into genome evolution and oil improvement.</title>
        <authorList>
            <person name="Chen X."/>
        </authorList>
    </citation>
    <scope>NUCLEOTIDE SEQUENCE [LARGE SCALE GENOMIC DNA]</scope>
    <source>
        <strain evidence="5">cv. Fuhuasheng</strain>
        <tissue evidence="4">Leaves</tissue>
    </source>
</reference>
<dbReference type="InterPro" id="IPR001878">
    <property type="entry name" value="Znf_CCHC"/>
</dbReference>
<organism evidence="4 5">
    <name type="scientific">Arachis hypogaea</name>
    <name type="common">Peanut</name>
    <dbReference type="NCBI Taxonomy" id="3818"/>
    <lineage>
        <taxon>Eukaryota</taxon>
        <taxon>Viridiplantae</taxon>
        <taxon>Streptophyta</taxon>
        <taxon>Embryophyta</taxon>
        <taxon>Tracheophyta</taxon>
        <taxon>Spermatophyta</taxon>
        <taxon>Magnoliopsida</taxon>
        <taxon>eudicotyledons</taxon>
        <taxon>Gunneridae</taxon>
        <taxon>Pentapetalae</taxon>
        <taxon>rosids</taxon>
        <taxon>fabids</taxon>
        <taxon>Fabales</taxon>
        <taxon>Fabaceae</taxon>
        <taxon>Papilionoideae</taxon>
        <taxon>50 kb inversion clade</taxon>
        <taxon>dalbergioids sensu lato</taxon>
        <taxon>Dalbergieae</taxon>
        <taxon>Pterocarpus clade</taxon>
        <taxon>Arachis</taxon>
    </lineage>
</organism>
<proteinExistence type="predicted"/>
<evidence type="ECO:0000256" key="1">
    <source>
        <dbReference type="PROSITE-ProRule" id="PRU00047"/>
    </source>
</evidence>
<protein>
    <recommendedName>
        <fullName evidence="3">CCHC-type domain-containing protein</fullName>
    </recommendedName>
</protein>
<name>A0A445C7M6_ARAHY</name>